<dbReference type="Proteomes" id="UP000823775">
    <property type="component" value="Unassembled WGS sequence"/>
</dbReference>
<proteinExistence type="predicted"/>
<feature type="chain" id="PRO_5046661908" description="Glycine-rich protein" evidence="1">
    <location>
        <begin position="26"/>
        <end position="192"/>
    </location>
</feature>
<gene>
    <name evidence="2" type="ORF">HAX54_021467</name>
</gene>
<dbReference type="EMBL" id="JACEIK010002581">
    <property type="protein sequence ID" value="MCD9637917.1"/>
    <property type="molecule type" value="Genomic_DNA"/>
</dbReference>
<comment type="caution">
    <text evidence="2">The sequence shown here is derived from an EMBL/GenBank/DDBJ whole genome shotgun (WGS) entry which is preliminary data.</text>
</comment>
<feature type="signal peptide" evidence="1">
    <location>
        <begin position="1"/>
        <end position="25"/>
    </location>
</feature>
<sequence>MKKNNSKALIYITLLTFLFITITYATHTDDINGGGFGFGPGGGFNIPGFGPGGGGGGYGGGFGGPKGGYGKGGIIRPTIEEHNWQKESLMECQLVLHMKTSLSSIRVTAPPILFHGRHNQVEVGCIVCPQLQASSGQPAGSLNLECHETVQVLSTIGVKRENCEANSKIRGMGWLTYGVPVVMSIATPRQLG</sequence>
<organism evidence="2 3">
    <name type="scientific">Datura stramonium</name>
    <name type="common">Jimsonweed</name>
    <name type="synonym">Common thornapple</name>
    <dbReference type="NCBI Taxonomy" id="4076"/>
    <lineage>
        <taxon>Eukaryota</taxon>
        <taxon>Viridiplantae</taxon>
        <taxon>Streptophyta</taxon>
        <taxon>Embryophyta</taxon>
        <taxon>Tracheophyta</taxon>
        <taxon>Spermatophyta</taxon>
        <taxon>Magnoliopsida</taxon>
        <taxon>eudicotyledons</taxon>
        <taxon>Gunneridae</taxon>
        <taxon>Pentapetalae</taxon>
        <taxon>asterids</taxon>
        <taxon>lamiids</taxon>
        <taxon>Solanales</taxon>
        <taxon>Solanaceae</taxon>
        <taxon>Solanoideae</taxon>
        <taxon>Datureae</taxon>
        <taxon>Datura</taxon>
    </lineage>
</organism>
<protein>
    <recommendedName>
        <fullName evidence="4">Glycine-rich protein</fullName>
    </recommendedName>
</protein>
<keyword evidence="1" id="KW-0732">Signal</keyword>
<evidence type="ECO:0000313" key="3">
    <source>
        <dbReference type="Proteomes" id="UP000823775"/>
    </source>
</evidence>
<evidence type="ECO:0000313" key="2">
    <source>
        <dbReference type="EMBL" id="MCD9637917.1"/>
    </source>
</evidence>
<evidence type="ECO:0008006" key="4">
    <source>
        <dbReference type="Google" id="ProtNLM"/>
    </source>
</evidence>
<accession>A0ABS8UUC4</accession>
<name>A0ABS8UUC4_DATST</name>
<evidence type="ECO:0000256" key="1">
    <source>
        <dbReference type="SAM" id="SignalP"/>
    </source>
</evidence>
<reference evidence="2 3" key="1">
    <citation type="journal article" date="2021" name="BMC Genomics">
        <title>Datura genome reveals duplications of psychoactive alkaloid biosynthetic genes and high mutation rate following tissue culture.</title>
        <authorList>
            <person name="Rajewski A."/>
            <person name="Carter-House D."/>
            <person name="Stajich J."/>
            <person name="Litt A."/>
        </authorList>
    </citation>
    <scope>NUCLEOTIDE SEQUENCE [LARGE SCALE GENOMIC DNA]</scope>
    <source>
        <strain evidence="2">AR-01</strain>
    </source>
</reference>
<keyword evidence="3" id="KW-1185">Reference proteome</keyword>